<evidence type="ECO:0000256" key="9">
    <source>
        <dbReference type="ARBA" id="ARBA00022989"/>
    </source>
</evidence>
<evidence type="ECO:0000256" key="2">
    <source>
        <dbReference type="ARBA" id="ARBA00022527"/>
    </source>
</evidence>
<feature type="domain" description="Protein kinase" evidence="13">
    <location>
        <begin position="440"/>
        <end position="698"/>
    </location>
</feature>
<protein>
    <recommendedName>
        <fullName evidence="13">Protein kinase domain-containing protein</fullName>
    </recommendedName>
</protein>
<dbReference type="Pfam" id="PF07714">
    <property type="entry name" value="PK_Tyr_Ser-Thr"/>
    <property type="match status" value="1"/>
</dbReference>
<evidence type="ECO:0000256" key="12">
    <source>
        <dbReference type="SAM" id="MobiDB-lite"/>
    </source>
</evidence>
<evidence type="ECO:0000256" key="1">
    <source>
        <dbReference type="ARBA" id="ARBA00004167"/>
    </source>
</evidence>
<comment type="subcellular location">
    <subcellularLocation>
        <location evidence="1">Membrane</location>
        <topology evidence="1">Single-pass membrane protein</topology>
    </subcellularLocation>
</comment>
<keyword evidence="9" id="KW-1133">Transmembrane helix</keyword>
<evidence type="ECO:0000256" key="7">
    <source>
        <dbReference type="ARBA" id="ARBA00022777"/>
    </source>
</evidence>
<dbReference type="EMBL" id="VOIH02000004">
    <property type="protein sequence ID" value="KAF3448236.1"/>
    <property type="molecule type" value="Genomic_DNA"/>
</dbReference>
<keyword evidence="6 11" id="KW-0547">Nucleotide-binding</keyword>
<keyword evidence="7" id="KW-0418">Kinase</keyword>
<evidence type="ECO:0000259" key="13">
    <source>
        <dbReference type="PROSITE" id="PS50011"/>
    </source>
</evidence>
<keyword evidence="8 11" id="KW-0067">ATP-binding</keyword>
<evidence type="ECO:0000256" key="10">
    <source>
        <dbReference type="ARBA" id="ARBA00023136"/>
    </source>
</evidence>
<keyword evidence="4" id="KW-0812">Transmembrane</keyword>
<dbReference type="InterPro" id="IPR017441">
    <property type="entry name" value="Protein_kinase_ATP_BS"/>
</dbReference>
<dbReference type="PANTHER" id="PTHR45631:SF212">
    <property type="entry name" value="PROTEIN KINASE DOMAIN-CONTAINING PROTEIN"/>
    <property type="match status" value="1"/>
</dbReference>
<keyword evidence="5" id="KW-0732">Signal</keyword>
<dbReference type="SUPFAM" id="SSF52058">
    <property type="entry name" value="L domain-like"/>
    <property type="match status" value="1"/>
</dbReference>
<dbReference type="Gene3D" id="3.30.200.20">
    <property type="entry name" value="Phosphorylase Kinase, domain 1"/>
    <property type="match status" value="1"/>
</dbReference>
<accession>A0A8K0MJE1</accession>
<dbReference type="PROSITE" id="PS00107">
    <property type="entry name" value="PROTEIN_KINASE_ATP"/>
    <property type="match status" value="1"/>
</dbReference>
<evidence type="ECO:0000256" key="4">
    <source>
        <dbReference type="ARBA" id="ARBA00022692"/>
    </source>
</evidence>
<proteinExistence type="predicted"/>
<dbReference type="SMART" id="SM00220">
    <property type="entry name" value="S_TKc"/>
    <property type="match status" value="1"/>
</dbReference>
<dbReference type="Gene3D" id="3.80.10.10">
    <property type="entry name" value="Ribonuclease Inhibitor"/>
    <property type="match status" value="1"/>
</dbReference>
<dbReference type="Proteomes" id="UP000796880">
    <property type="component" value="Unassembled WGS sequence"/>
</dbReference>
<dbReference type="InterPro" id="IPR024788">
    <property type="entry name" value="Malectin-like_Carb-bd_dom"/>
</dbReference>
<dbReference type="Pfam" id="PF12819">
    <property type="entry name" value="Malectin_like"/>
    <property type="match status" value="1"/>
</dbReference>
<dbReference type="InterPro" id="IPR001245">
    <property type="entry name" value="Ser-Thr/Tyr_kinase_cat_dom"/>
</dbReference>
<feature type="region of interest" description="Disordered" evidence="12">
    <location>
        <begin position="712"/>
        <end position="747"/>
    </location>
</feature>
<keyword evidence="3" id="KW-0808">Transferase</keyword>
<dbReference type="InterPro" id="IPR008271">
    <property type="entry name" value="Ser/Thr_kinase_AS"/>
</dbReference>
<sequence length="747" mass="83928">MYEKDDEYVDSGENMSINSGKRKLFPWSKSLRSFSRGRRNCYTIQLPLANGTAYLISASFLYGNYDDLGVPPTFDLYVGVHFGATVKFENLFSFVFEDIIHVPTTNTIHVCLVKINATSGTPFISYLQLRSLTSRSVHQDQSSTGFKLRLISRFDYGVSNSTTSDFFRYRGDVYDRIWTRYIMSDQEKNELSIKTVDKSNLSSIPHVYDDQPPNDVLGTAMKSKTGRIQFVYIDAEPNSKFHVYQYFTEFMKDAKSGQRKFNAAAIGETTNSYGPFEISAYLKPDCKSSPIVTGQGGGFSITIKATSNSSLFPILSAMELFQILKVSSLPTHPDDVKCMLEIKRRYGISKIEWQGDPCVPTEYSWKGLRCNSANPPRIISLDLSYNNLGGSVPKYLAKLPSLKVLSLRGNKLKGEKSDKKWSCKSKSKKFRYSEVVSITNNFNSIIGEGGFGKVYLGNLNDGTQVAVKLLSSSSKQGHKEFQNEVELLMGVHHKNLVSLIGYCNEGENMAVIYEYMANGDLRHHISTRLEYMHNGCKPPIVHRDLKTSNILLNEKLQAKIADFGLSRVFTIESESQTWTDPKGTFGYLDPQYHKTRMLNKKSDIYSFGAILLELITGQPAIIEVEGSSFTTAIHIGQWANPMIERDELENIVDSRLQGTYQANSARKAIDTAIACLRSEAVQRPEISWVYNELNHSLEIQNIANDEIIRADDDDDDDEQKMDTSSNNISFSSSSSGTPKMVPVNDTV</sequence>
<dbReference type="PROSITE" id="PS00108">
    <property type="entry name" value="PROTEIN_KINASE_ST"/>
    <property type="match status" value="1"/>
</dbReference>
<comment type="caution">
    <text evidence="14">The sequence shown here is derived from an EMBL/GenBank/DDBJ whole genome shotgun (WGS) entry which is preliminary data.</text>
</comment>
<feature type="binding site" evidence="11">
    <location>
        <position position="468"/>
    </location>
    <ligand>
        <name>ATP</name>
        <dbReference type="ChEBI" id="CHEBI:30616"/>
    </ligand>
</feature>
<evidence type="ECO:0000256" key="8">
    <source>
        <dbReference type="ARBA" id="ARBA00022840"/>
    </source>
</evidence>
<gene>
    <name evidence="14" type="ORF">FNV43_RR08949</name>
</gene>
<feature type="compositionally biased region" description="Low complexity" evidence="12">
    <location>
        <begin position="724"/>
        <end position="735"/>
    </location>
</feature>
<dbReference type="SUPFAM" id="SSF56112">
    <property type="entry name" value="Protein kinase-like (PK-like)"/>
    <property type="match status" value="1"/>
</dbReference>
<dbReference type="OrthoDB" id="1382965at2759"/>
<dbReference type="GO" id="GO:0004672">
    <property type="term" value="F:protein kinase activity"/>
    <property type="evidence" value="ECO:0007669"/>
    <property type="project" value="InterPro"/>
</dbReference>
<dbReference type="InterPro" id="IPR000719">
    <property type="entry name" value="Prot_kinase_dom"/>
</dbReference>
<evidence type="ECO:0000256" key="3">
    <source>
        <dbReference type="ARBA" id="ARBA00022679"/>
    </source>
</evidence>
<dbReference type="AlphaFoldDB" id="A0A8K0MJE1"/>
<keyword evidence="15" id="KW-1185">Reference proteome</keyword>
<evidence type="ECO:0000256" key="11">
    <source>
        <dbReference type="PROSITE-ProRule" id="PRU10141"/>
    </source>
</evidence>
<dbReference type="GO" id="GO:0005524">
    <property type="term" value="F:ATP binding"/>
    <property type="evidence" value="ECO:0007669"/>
    <property type="project" value="UniProtKB-UniRule"/>
</dbReference>
<dbReference type="PANTHER" id="PTHR45631">
    <property type="entry name" value="OS07G0107800 PROTEIN-RELATED"/>
    <property type="match status" value="1"/>
</dbReference>
<name>A0A8K0MJE1_9ROSA</name>
<organism evidence="14 15">
    <name type="scientific">Rhamnella rubrinervis</name>
    <dbReference type="NCBI Taxonomy" id="2594499"/>
    <lineage>
        <taxon>Eukaryota</taxon>
        <taxon>Viridiplantae</taxon>
        <taxon>Streptophyta</taxon>
        <taxon>Embryophyta</taxon>
        <taxon>Tracheophyta</taxon>
        <taxon>Spermatophyta</taxon>
        <taxon>Magnoliopsida</taxon>
        <taxon>eudicotyledons</taxon>
        <taxon>Gunneridae</taxon>
        <taxon>Pentapetalae</taxon>
        <taxon>rosids</taxon>
        <taxon>fabids</taxon>
        <taxon>Rosales</taxon>
        <taxon>Rhamnaceae</taxon>
        <taxon>rhamnoid group</taxon>
        <taxon>Rhamneae</taxon>
        <taxon>Rhamnella</taxon>
    </lineage>
</organism>
<keyword evidence="10" id="KW-0472">Membrane</keyword>
<evidence type="ECO:0000256" key="5">
    <source>
        <dbReference type="ARBA" id="ARBA00022729"/>
    </source>
</evidence>
<dbReference type="Gene3D" id="1.10.510.10">
    <property type="entry name" value="Transferase(Phosphotransferase) domain 1"/>
    <property type="match status" value="1"/>
</dbReference>
<dbReference type="GO" id="GO:0016020">
    <property type="term" value="C:membrane"/>
    <property type="evidence" value="ECO:0007669"/>
    <property type="project" value="UniProtKB-SubCell"/>
</dbReference>
<reference evidence="14" key="1">
    <citation type="submission" date="2020-03" db="EMBL/GenBank/DDBJ databases">
        <title>A high-quality chromosome-level genome assembly of a woody plant with both climbing and erect habits, Rhamnella rubrinervis.</title>
        <authorList>
            <person name="Lu Z."/>
            <person name="Yang Y."/>
            <person name="Zhu X."/>
            <person name="Sun Y."/>
        </authorList>
    </citation>
    <scope>NUCLEOTIDE SEQUENCE</scope>
    <source>
        <strain evidence="14">BYM</strain>
        <tissue evidence="14">Leaf</tissue>
    </source>
</reference>
<dbReference type="InterPro" id="IPR032675">
    <property type="entry name" value="LRR_dom_sf"/>
</dbReference>
<keyword evidence="2" id="KW-0723">Serine/threonine-protein kinase</keyword>
<dbReference type="PROSITE" id="PS50011">
    <property type="entry name" value="PROTEIN_KINASE_DOM"/>
    <property type="match status" value="1"/>
</dbReference>
<evidence type="ECO:0000313" key="15">
    <source>
        <dbReference type="Proteomes" id="UP000796880"/>
    </source>
</evidence>
<dbReference type="InterPro" id="IPR011009">
    <property type="entry name" value="Kinase-like_dom_sf"/>
</dbReference>
<evidence type="ECO:0000313" key="14">
    <source>
        <dbReference type="EMBL" id="KAF3448236.1"/>
    </source>
</evidence>
<dbReference type="FunFam" id="3.30.200.20:FF:000394">
    <property type="entry name" value="Leucine-rich repeat receptor-like protein kinase"/>
    <property type="match status" value="1"/>
</dbReference>
<evidence type="ECO:0000256" key="6">
    <source>
        <dbReference type="ARBA" id="ARBA00022741"/>
    </source>
</evidence>